<evidence type="ECO:0000259" key="4">
    <source>
        <dbReference type="PROSITE" id="PS51164"/>
    </source>
</evidence>
<protein>
    <recommendedName>
        <fullName evidence="4">CBM1 domain-containing protein</fullName>
    </recommendedName>
</protein>
<feature type="chain" id="PRO_5012980665" description="CBM1 domain-containing protein" evidence="3">
    <location>
        <begin position="21"/>
        <end position="349"/>
    </location>
</feature>
<gene>
    <name evidence="5" type="ORF">B0A48_14876</name>
</gene>
<dbReference type="Pfam" id="PF00734">
    <property type="entry name" value="CBM_1"/>
    <property type="match status" value="1"/>
</dbReference>
<dbReference type="AlphaFoldDB" id="A0A1V8SIP6"/>
<feature type="region of interest" description="Disordered" evidence="2">
    <location>
        <begin position="240"/>
        <end position="301"/>
    </location>
</feature>
<dbReference type="InterPro" id="IPR000254">
    <property type="entry name" value="CBD"/>
</dbReference>
<evidence type="ECO:0000256" key="1">
    <source>
        <dbReference type="ARBA" id="ARBA00022729"/>
    </source>
</evidence>
<dbReference type="InParanoid" id="A0A1V8SIP6"/>
<name>A0A1V8SIP6_9PEZI</name>
<dbReference type="STRING" id="1507870.A0A1V8SIP6"/>
<dbReference type="Pfam" id="PF21340">
    <property type="entry name" value="Polysacc_lyase-like"/>
    <property type="match status" value="1"/>
</dbReference>
<dbReference type="Gene3D" id="2.60.120.200">
    <property type="match status" value="1"/>
</dbReference>
<dbReference type="GO" id="GO:0005975">
    <property type="term" value="P:carbohydrate metabolic process"/>
    <property type="evidence" value="ECO:0007669"/>
    <property type="project" value="InterPro"/>
</dbReference>
<keyword evidence="6" id="KW-1185">Reference proteome</keyword>
<dbReference type="GO" id="GO:0030248">
    <property type="term" value="F:cellulose binding"/>
    <property type="evidence" value="ECO:0007669"/>
    <property type="project" value="InterPro"/>
</dbReference>
<dbReference type="EMBL" id="NAJO01000042">
    <property type="protein sequence ID" value="OQN99015.1"/>
    <property type="molecule type" value="Genomic_DNA"/>
</dbReference>
<dbReference type="OrthoDB" id="5313668at2759"/>
<proteinExistence type="predicted"/>
<evidence type="ECO:0000256" key="2">
    <source>
        <dbReference type="SAM" id="MobiDB-lite"/>
    </source>
</evidence>
<evidence type="ECO:0000313" key="5">
    <source>
        <dbReference type="EMBL" id="OQN99015.1"/>
    </source>
</evidence>
<reference evidence="6" key="1">
    <citation type="submission" date="2017-03" db="EMBL/GenBank/DDBJ databases">
        <title>Genomes of endolithic fungi from Antarctica.</title>
        <authorList>
            <person name="Coleine C."/>
            <person name="Masonjones S."/>
            <person name="Stajich J.E."/>
        </authorList>
    </citation>
    <scope>NUCLEOTIDE SEQUENCE [LARGE SCALE GENOMIC DNA]</scope>
    <source>
        <strain evidence="6">CCFEE 5527</strain>
    </source>
</reference>
<dbReference type="SUPFAM" id="SSF57180">
    <property type="entry name" value="Cellulose-binding domain"/>
    <property type="match status" value="1"/>
</dbReference>
<comment type="caution">
    <text evidence="5">The sequence shown here is derived from an EMBL/GenBank/DDBJ whole genome shotgun (WGS) entry which is preliminary data.</text>
</comment>
<dbReference type="PROSITE" id="PS51164">
    <property type="entry name" value="CBM1_2"/>
    <property type="match status" value="1"/>
</dbReference>
<sequence>MFRSLALTAAGLSLLSPALAQITNDFESGWDQTTWATYAPDCNQGGTVALDSTVSHSGKNSIKVTGGSNGYCGHIFFGTTAVPSGDVYVRTWFKADKAFTNDHISFIIMPDAAEATGKHLRFGAMDQILMYNREDNDATLPDLSPQGIASSVGPAAQTWHCLEYHLGTDGSIETWVDSAAVSGLSTGGSSTNTNNQGWSRAAYTPKISAVYFGWEAYAGAVNTLWYDDIAVSGSRIGCGAGGPSSSAAPTTTAKPTTTVAPTTTVKPTTTAAPTTTVKPTTTAAPTTTVKPTATTTKPASSTTTTAAATSSSCASPKYGQCGGQGWGGCKSCASGSTCKVSNDYYSQCL</sequence>
<organism evidence="5 6">
    <name type="scientific">Cryoendolithus antarcticus</name>
    <dbReference type="NCBI Taxonomy" id="1507870"/>
    <lineage>
        <taxon>Eukaryota</taxon>
        <taxon>Fungi</taxon>
        <taxon>Dikarya</taxon>
        <taxon>Ascomycota</taxon>
        <taxon>Pezizomycotina</taxon>
        <taxon>Dothideomycetes</taxon>
        <taxon>Dothideomycetidae</taxon>
        <taxon>Cladosporiales</taxon>
        <taxon>Cladosporiaceae</taxon>
        <taxon>Cryoendolithus</taxon>
    </lineage>
</organism>
<feature type="signal peptide" evidence="3">
    <location>
        <begin position="1"/>
        <end position="20"/>
    </location>
</feature>
<dbReference type="InterPro" id="IPR035971">
    <property type="entry name" value="CBD_sf"/>
</dbReference>
<evidence type="ECO:0000313" key="6">
    <source>
        <dbReference type="Proteomes" id="UP000192596"/>
    </source>
</evidence>
<evidence type="ECO:0000256" key="3">
    <source>
        <dbReference type="SAM" id="SignalP"/>
    </source>
</evidence>
<dbReference type="InterPro" id="IPR048955">
    <property type="entry name" value="Cip1-like_core"/>
</dbReference>
<keyword evidence="1 3" id="KW-0732">Signal</keyword>
<feature type="compositionally biased region" description="Low complexity" evidence="2">
    <location>
        <begin position="243"/>
        <end position="301"/>
    </location>
</feature>
<feature type="domain" description="CBM1" evidence="4">
    <location>
        <begin position="313"/>
        <end position="349"/>
    </location>
</feature>
<dbReference type="Proteomes" id="UP000192596">
    <property type="component" value="Unassembled WGS sequence"/>
</dbReference>
<dbReference type="GO" id="GO:0005576">
    <property type="term" value="C:extracellular region"/>
    <property type="evidence" value="ECO:0007669"/>
    <property type="project" value="InterPro"/>
</dbReference>
<accession>A0A1V8SIP6</accession>
<dbReference type="PROSITE" id="PS00562">
    <property type="entry name" value="CBM1_1"/>
    <property type="match status" value="1"/>
</dbReference>
<dbReference type="SMART" id="SM00236">
    <property type="entry name" value="fCBD"/>
    <property type="match status" value="1"/>
</dbReference>